<proteinExistence type="predicted"/>
<name>C7MG18_BRAFD</name>
<evidence type="ECO:0000256" key="1">
    <source>
        <dbReference type="SAM" id="MobiDB-lite"/>
    </source>
</evidence>
<organism evidence="3 4">
    <name type="scientific">Brachybacterium faecium (strain ATCC 43885 / DSM 4810 / JCM 11609 / LMG 19847 / NBRC 14762 / NCIMB 9860 / 6-10)</name>
    <dbReference type="NCBI Taxonomy" id="446465"/>
    <lineage>
        <taxon>Bacteria</taxon>
        <taxon>Bacillati</taxon>
        <taxon>Actinomycetota</taxon>
        <taxon>Actinomycetes</taxon>
        <taxon>Micrococcales</taxon>
        <taxon>Dermabacteraceae</taxon>
        <taxon>Brachybacterium</taxon>
    </lineage>
</organism>
<feature type="transmembrane region" description="Helical" evidence="2">
    <location>
        <begin position="48"/>
        <end position="69"/>
    </location>
</feature>
<dbReference type="OrthoDB" id="4793709at2"/>
<keyword evidence="4" id="KW-1185">Reference proteome</keyword>
<protein>
    <submittedName>
        <fullName evidence="3">Uncharacterized protein</fullName>
    </submittedName>
</protein>
<keyword evidence="2" id="KW-0472">Membrane</keyword>
<reference evidence="3 4" key="1">
    <citation type="journal article" date="2009" name="Stand. Genomic Sci.">
        <title>Complete genome sequence of Brachybacterium faecium type strain (Schefferle 6-10).</title>
        <authorList>
            <person name="Lapidus A."/>
            <person name="Pukall R."/>
            <person name="Labuttii K."/>
            <person name="Copeland A."/>
            <person name="Del Rio T.G."/>
            <person name="Nolan M."/>
            <person name="Chen F."/>
            <person name="Lucas S."/>
            <person name="Tice H."/>
            <person name="Cheng J.F."/>
            <person name="Bruce D."/>
            <person name="Goodwin L."/>
            <person name="Pitluck S."/>
            <person name="Rohde M."/>
            <person name="Goker M."/>
            <person name="Pati A."/>
            <person name="Ivanova N."/>
            <person name="Mavrommatis K."/>
            <person name="Chen A."/>
            <person name="Palaniappan K."/>
            <person name="D'haeseleer P."/>
            <person name="Chain P."/>
            <person name="Bristow J."/>
            <person name="Eisen J.A."/>
            <person name="Markowitz V."/>
            <person name="Hugenholtz P."/>
            <person name="Kyrpides N.C."/>
            <person name="Klenk H.P."/>
        </authorList>
    </citation>
    <scope>NUCLEOTIDE SEQUENCE [LARGE SCALE GENOMIC DNA]</scope>
    <source>
        <strain evidence="4">ATCC 43885 / DSM 4810 / JCM 11609 / LMG 19847 / NBRC 14762 / NCIMB 9860 / 6-10</strain>
    </source>
</reference>
<dbReference type="STRING" id="446465.Bfae_02590"/>
<dbReference type="Proteomes" id="UP000001919">
    <property type="component" value="Chromosome"/>
</dbReference>
<feature type="compositionally biased region" description="Low complexity" evidence="1">
    <location>
        <begin position="1"/>
        <end position="17"/>
    </location>
</feature>
<evidence type="ECO:0000313" key="4">
    <source>
        <dbReference type="Proteomes" id="UP000001919"/>
    </source>
</evidence>
<dbReference type="eggNOG" id="ENOG5030J5V">
    <property type="taxonomic scope" value="Bacteria"/>
</dbReference>
<evidence type="ECO:0000313" key="3">
    <source>
        <dbReference type="EMBL" id="ACU84136.1"/>
    </source>
</evidence>
<accession>C7MG18</accession>
<gene>
    <name evidence="3" type="ordered locus">Bfae_02590</name>
</gene>
<dbReference type="AlphaFoldDB" id="C7MG18"/>
<feature type="region of interest" description="Disordered" evidence="1">
    <location>
        <begin position="1"/>
        <end position="39"/>
    </location>
</feature>
<keyword evidence="2" id="KW-0812">Transmembrane</keyword>
<sequence>MALRRAGPAPGRALPLGWEDGPEPATSAPRAGEAEPAAARPGLSRRRLLALGAAVLLVLALALAVPRLLTDPAGPEQAVSEFLQAVIDGDLESVREQVEDAPDASGAALTPEILAGAEDTLRSFMIEDVEIAAGTATVTAALETGATAETSTFTLTATPGGAFSPPDWQLDPVPLPEISIVLPLGVQDVQINGTLLPQEELEIGGFMHVPQVALQVLPGTYELSVGGEGRWVDAAEISLTAPPTFGTWRKPVPDMVPALNEAGRQEVRDQLEGMLADCVESTSPAPEGCPLAAPGTEPAEGGGAPEGTWTLTDPLELDIDHLGGLPWTVHGTGRAQFLPEDADEDAEPVEAEVELDALVFLDVDDALQVQRIDDHLSYTYCIDVETGEVTGMTVIDGAEEAEDSDGCEW</sequence>
<evidence type="ECO:0000256" key="2">
    <source>
        <dbReference type="SAM" id="Phobius"/>
    </source>
</evidence>
<feature type="compositionally biased region" description="Low complexity" evidence="1">
    <location>
        <begin position="28"/>
        <end position="39"/>
    </location>
</feature>
<dbReference type="HOGENOM" id="CLU_672073_0_0_11"/>
<keyword evidence="2" id="KW-1133">Transmembrane helix</keyword>
<dbReference type="PATRIC" id="fig|446465.5.peg.257"/>
<dbReference type="KEGG" id="bfa:Bfae_02590"/>
<dbReference type="EMBL" id="CP001643">
    <property type="protein sequence ID" value="ACU84136.1"/>
    <property type="molecule type" value="Genomic_DNA"/>
</dbReference>